<organism evidence="10 11">
    <name type="scientific">Crepidotus variabilis</name>
    <dbReference type="NCBI Taxonomy" id="179855"/>
    <lineage>
        <taxon>Eukaryota</taxon>
        <taxon>Fungi</taxon>
        <taxon>Dikarya</taxon>
        <taxon>Basidiomycota</taxon>
        <taxon>Agaricomycotina</taxon>
        <taxon>Agaricomycetes</taxon>
        <taxon>Agaricomycetidae</taxon>
        <taxon>Agaricales</taxon>
        <taxon>Agaricineae</taxon>
        <taxon>Crepidotaceae</taxon>
        <taxon>Crepidotus</taxon>
    </lineage>
</organism>
<protein>
    <recommendedName>
        <fullName evidence="3">Palmitoyl-protein thioesterase 1</fullName>
        <ecNumber evidence="2">3.1.2.22</ecNumber>
    </recommendedName>
    <alternativeName>
        <fullName evidence="8">Palmitoyl-protein hydrolase 1</fullName>
    </alternativeName>
</protein>
<dbReference type="GO" id="GO:0008474">
    <property type="term" value="F:palmitoyl-(protein) hydrolase activity"/>
    <property type="evidence" value="ECO:0007669"/>
    <property type="project" value="UniProtKB-EC"/>
</dbReference>
<reference evidence="10" key="1">
    <citation type="submission" date="2020-11" db="EMBL/GenBank/DDBJ databases">
        <authorList>
            <consortium name="DOE Joint Genome Institute"/>
            <person name="Ahrendt S."/>
            <person name="Riley R."/>
            <person name="Andreopoulos W."/>
            <person name="Labutti K."/>
            <person name="Pangilinan J."/>
            <person name="Ruiz-Duenas F.J."/>
            <person name="Barrasa J.M."/>
            <person name="Sanchez-Garcia M."/>
            <person name="Camarero S."/>
            <person name="Miyauchi S."/>
            <person name="Serrano A."/>
            <person name="Linde D."/>
            <person name="Babiker R."/>
            <person name="Drula E."/>
            <person name="Ayuso-Fernandez I."/>
            <person name="Pacheco R."/>
            <person name="Padilla G."/>
            <person name="Ferreira P."/>
            <person name="Barriuso J."/>
            <person name="Kellner H."/>
            <person name="Castanera R."/>
            <person name="Alfaro M."/>
            <person name="Ramirez L."/>
            <person name="Pisabarro A.G."/>
            <person name="Kuo A."/>
            <person name="Tritt A."/>
            <person name="Lipzen A."/>
            <person name="He G."/>
            <person name="Yan M."/>
            <person name="Ng V."/>
            <person name="Cullen D."/>
            <person name="Martin F."/>
            <person name="Rosso M.-N."/>
            <person name="Henrissat B."/>
            <person name="Hibbett D."/>
            <person name="Martinez A.T."/>
            <person name="Grigoriev I.V."/>
        </authorList>
    </citation>
    <scope>NUCLEOTIDE SEQUENCE</scope>
    <source>
        <strain evidence="10">CBS 506.95</strain>
    </source>
</reference>
<keyword evidence="6" id="KW-1015">Disulfide bond</keyword>
<feature type="signal peptide" evidence="9">
    <location>
        <begin position="1"/>
        <end position="18"/>
    </location>
</feature>
<dbReference type="PANTHER" id="PTHR11247">
    <property type="entry name" value="PALMITOYL-PROTEIN THIOESTERASE/DOLICHYLDIPHOSPHATASE 1"/>
    <property type="match status" value="1"/>
</dbReference>
<evidence type="ECO:0000313" key="10">
    <source>
        <dbReference type="EMBL" id="KAF9528556.1"/>
    </source>
</evidence>
<evidence type="ECO:0000256" key="6">
    <source>
        <dbReference type="ARBA" id="ARBA00023157"/>
    </source>
</evidence>
<dbReference type="OrthoDB" id="10263094at2759"/>
<dbReference type="FunFam" id="3.40.50.1820:FF:000107">
    <property type="entry name" value="Palmitoyl-protein thioesterase 1"/>
    <property type="match status" value="1"/>
</dbReference>
<dbReference type="PANTHER" id="PTHR11247:SF8">
    <property type="entry name" value="PALMITOYL-PROTEIN THIOESTERASE 1"/>
    <property type="match status" value="1"/>
</dbReference>
<keyword evidence="11" id="KW-1185">Reference proteome</keyword>
<dbReference type="EMBL" id="MU157852">
    <property type="protein sequence ID" value="KAF9528556.1"/>
    <property type="molecule type" value="Genomic_DNA"/>
</dbReference>
<proteinExistence type="inferred from homology"/>
<keyword evidence="5 10" id="KW-0378">Hydrolase</keyword>
<dbReference type="InterPro" id="IPR002472">
    <property type="entry name" value="Palm_thioest"/>
</dbReference>
<gene>
    <name evidence="10" type="ORF">CPB83DRAFT_906827</name>
</gene>
<sequence>MTFVLLTLLLSVPLLALCGSPRALVVWHGLGDSYQSPGMVQFFDEVKKIHSGIFIHSVYIDEDLDNDRKAGFVYGNVNTQLELVAEQLASVPELKDGFDAMGFSQGGQFLRAYVERYNSPPVHNLITFGSQHMGVSDIPACRRYDFLCQAARRAAKGAVYSRWAQQNIISAQYYRDPTNLPAYLSSNHFLPYINNELPEARNETYKRQFTSLNKLILMIFTEDQTVVPKESAWFGAEVVEDNSWLSQRPFSLFRTEKTIVPMRQQRIYTEDWIGLKELDERSAIVFDSCKGEHMHMGDCWKPIVEKFTGGLD</sequence>
<dbReference type="EC" id="3.1.2.22" evidence="2"/>
<comment type="caution">
    <text evidence="10">The sequence shown here is derived from an EMBL/GenBank/DDBJ whole genome shotgun (WGS) entry which is preliminary data.</text>
</comment>
<keyword evidence="4 9" id="KW-0732">Signal</keyword>
<dbReference type="AlphaFoldDB" id="A0A9P6JPU9"/>
<dbReference type="PRINTS" id="PR00414">
    <property type="entry name" value="PPTHIESTRASE"/>
</dbReference>
<dbReference type="SUPFAM" id="SSF53474">
    <property type="entry name" value="alpha/beta-Hydrolases"/>
    <property type="match status" value="1"/>
</dbReference>
<dbReference type="Pfam" id="PF02089">
    <property type="entry name" value="Palm_thioest"/>
    <property type="match status" value="1"/>
</dbReference>
<evidence type="ECO:0000256" key="3">
    <source>
        <dbReference type="ARBA" id="ARBA00014212"/>
    </source>
</evidence>
<evidence type="ECO:0000256" key="2">
    <source>
        <dbReference type="ARBA" id="ARBA00012423"/>
    </source>
</evidence>
<keyword evidence="7" id="KW-0325">Glycoprotein</keyword>
<evidence type="ECO:0000256" key="9">
    <source>
        <dbReference type="SAM" id="SignalP"/>
    </source>
</evidence>
<dbReference type="Proteomes" id="UP000807306">
    <property type="component" value="Unassembled WGS sequence"/>
</dbReference>
<dbReference type="InterPro" id="IPR029058">
    <property type="entry name" value="AB_hydrolase_fold"/>
</dbReference>
<evidence type="ECO:0000313" key="11">
    <source>
        <dbReference type="Proteomes" id="UP000807306"/>
    </source>
</evidence>
<comment type="similarity">
    <text evidence="1">Belongs to the palmitoyl-protein thioesterase family.</text>
</comment>
<evidence type="ECO:0000256" key="8">
    <source>
        <dbReference type="ARBA" id="ARBA00031934"/>
    </source>
</evidence>
<evidence type="ECO:0000256" key="4">
    <source>
        <dbReference type="ARBA" id="ARBA00022729"/>
    </source>
</evidence>
<evidence type="ECO:0000256" key="5">
    <source>
        <dbReference type="ARBA" id="ARBA00022801"/>
    </source>
</evidence>
<evidence type="ECO:0000256" key="1">
    <source>
        <dbReference type="ARBA" id="ARBA00010758"/>
    </source>
</evidence>
<accession>A0A9P6JPU9</accession>
<feature type="chain" id="PRO_5040166425" description="Palmitoyl-protein thioesterase 1" evidence="9">
    <location>
        <begin position="19"/>
        <end position="312"/>
    </location>
</feature>
<dbReference type="Gene3D" id="3.40.50.1820">
    <property type="entry name" value="alpha/beta hydrolase"/>
    <property type="match status" value="1"/>
</dbReference>
<evidence type="ECO:0000256" key="7">
    <source>
        <dbReference type="ARBA" id="ARBA00023180"/>
    </source>
</evidence>
<name>A0A9P6JPU9_9AGAR</name>